<dbReference type="HOGENOM" id="CLU_531019_0_0_1"/>
<dbReference type="SUPFAM" id="SSF56281">
    <property type="entry name" value="Metallo-hydrolase/oxidoreductase"/>
    <property type="match status" value="1"/>
</dbReference>
<organism evidence="1 2">
    <name type="scientific">Edhazardia aedis (strain USNM 41457)</name>
    <name type="common">Microsporidian parasite</name>
    <dbReference type="NCBI Taxonomy" id="1003232"/>
    <lineage>
        <taxon>Eukaryota</taxon>
        <taxon>Fungi</taxon>
        <taxon>Fungi incertae sedis</taxon>
        <taxon>Microsporidia</taxon>
        <taxon>Edhazardia</taxon>
    </lineage>
</organism>
<reference evidence="1 2" key="1">
    <citation type="submission" date="2011-08" db="EMBL/GenBank/DDBJ databases">
        <authorList>
            <person name="Liu Z.J."/>
            <person name="Shi F.L."/>
            <person name="Lu J.Q."/>
            <person name="Li M."/>
            <person name="Wang Z.L."/>
        </authorList>
    </citation>
    <scope>NUCLEOTIDE SEQUENCE [LARGE SCALE GENOMIC DNA]</scope>
    <source>
        <strain evidence="1 2">USNM 41457</strain>
    </source>
</reference>
<dbReference type="EMBL" id="AFBI03000077">
    <property type="protein sequence ID" value="EJW02335.1"/>
    <property type="molecule type" value="Genomic_DNA"/>
</dbReference>
<dbReference type="AlphaFoldDB" id="J9DI82"/>
<gene>
    <name evidence="1" type="ORF">EDEG_03237</name>
</gene>
<dbReference type="VEuPathDB" id="MicrosporidiaDB:EDEG_03237"/>
<dbReference type="InterPro" id="IPR036866">
    <property type="entry name" value="RibonucZ/Hydroxyglut_hydro"/>
</dbReference>
<protein>
    <submittedName>
        <fullName evidence="1">Uncharacterized protein</fullName>
    </submittedName>
</protein>
<dbReference type="InParanoid" id="J9DI82"/>
<dbReference type="STRING" id="1003232.J9DI82"/>
<dbReference type="Proteomes" id="UP000003163">
    <property type="component" value="Unassembled WGS sequence"/>
</dbReference>
<comment type="caution">
    <text evidence="1">The sequence shown here is derived from an EMBL/GenBank/DDBJ whole genome shotgun (WGS) entry which is preliminary data.</text>
</comment>
<evidence type="ECO:0000313" key="2">
    <source>
        <dbReference type="Proteomes" id="UP000003163"/>
    </source>
</evidence>
<name>J9DI82_EDHAE</name>
<dbReference type="FunCoup" id="J9DI82">
    <property type="interactions" value="260"/>
</dbReference>
<keyword evidence="2" id="KW-1185">Reference proteome</keyword>
<dbReference type="OMA" id="IKSMVEW"/>
<evidence type="ECO:0000313" key="1">
    <source>
        <dbReference type="EMBL" id="EJW02335.1"/>
    </source>
</evidence>
<proteinExistence type="predicted"/>
<dbReference type="OrthoDB" id="64353at2759"/>
<sequence length="513" mass="60639">MDIDHRSDDVIEGFNPKDLKNASLIIYNVNEKFMPEKRLERNNELMRIICEEKKVYIPSSYSRLVNICLAVDSCLIKLNKKGYIIGRCVKKFYKKYKQMVSWFGDNNILNFNTNDVELPDFHNLIFRKKIKYDEDIIIFVDDRLSYFRSQKILKKISKMETKPSLLFLNNPGKYNPRENTTNDNLDYFLNYPHVSKIDKNEELSTKNGLKSYKYNPWTTKYNARIINDDQEYNKDKKIDVKASKWYLNFTDLWVNNSNRFHANFPPPKIRKFDEYGEKFILKNDDVHTTKSVENKEKINSTKKQKRKRKYKFNPASVKWIQKHINLKLNINYLDFDGLCDFKSIKNILELSNVRNLILTGTNNCFIDFYVKYFNTFSKFITATRFESASNIVLKSTVNRIPFDHDTYNALVWKNFGNDFISAGKLQIYRKNGDLSVKAVGSSCKFVYGNLNVIMIKKILIEEGFSVEVNRSEKIIIENELFLYFDNNTLIFEGDYGNLYLQVKTLIYDKVAFL</sequence>
<reference evidence="2" key="2">
    <citation type="submission" date="2015-07" db="EMBL/GenBank/DDBJ databases">
        <title>Contrasting host-pathogen interactions and genome evolution in two generalist and specialist microsporidian pathogens of mosquitoes.</title>
        <authorList>
            <consortium name="The Broad Institute Genomics Platform"/>
            <consortium name="The Broad Institute Genome Sequencing Center for Infectious Disease"/>
            <person name="Cuomo C.A."/>
            <person name="Sanscrainte N.D."/>
            <person name="Goldberg J.M."/>
            <person name="Heiman D."/>
            <person name="Young S."/>
            <person name="Zeng Q."/>
            <person name="Becnel J.J."/>
            <person name="Birren B.W."/>
        </authorList>
    </citation>
    <scope>NUCLEOTIDE SEQUENCE [LARGE SCALE GENOMIC DNA]</scope>
    <source>
        <strain evidence="2">USNM 41457</strain>
    </source>
</reference>
<accession>J9DI82</accession>